<gene>
    <name evidence="1" type="ORF">M153_2200029781</name>
</gene>
<evidence type="ECO:0000313" key="2">
    <source>
        <dbReference type="Proteomes" id="UP000051530"/>
    </source>
</evidence>
<proteinExistence type="predicted"/>
<evidence type="ECO:0000313" key="1">
    <source>
        <dbReference type="EMBL" id="KRH95170.1"/>
    </source>
</evidence>
<keyword evidence="2" id="KW-1185">Reference proteome</keyword>
<name>A0A0R0M0X6_9MICR</name>
<dbReference type="VEuPathDB" id="MicrosporidiaDB:M153_2200029781"/>
<reference evidence="1 2" key="1">
    <citation type="submission" date="2015-07" db="EMBL/GenBank/DDBJ databases">
        <title>The genome of Pseudoloma neurophilia, a relevant intracellular parasite of the zebrafish.</title>
        <authorList>
            <person name="Ndikumana S."/>
            <person name="Pelin A."/>
            <person name="Sanders J."/>
            <person name="Corradi N."/>
        </authorList>
    </citation>
    <scope>NUCLEOTIDE SEQUENCE [LARGE SCALE GENOMIC DNA]</scope>
    <source>
        <strain evidence="1 2">MK1</strain>
    </source>
</reference>
<sequence>MFVALYEQIIKSLNSQQHFQGSVKKTNLFVPVFESFSFSQNKSHVVILEFFRIITVFEI</sequence>
<accession>A0A0R0M0X6</accession>
<comment type="caution">
    <text evidence="1">The sequence shown here is derived from an EMBL/GenBank/DDBJ whole genome shotgun (WGS) entry which is preliminary data.</text>
</comment>
<dbReference type="EMBL" id="LGUB01000004">
    <property type="protein sequence ID" value="KRH95170.1"/>
    <property type="molecule type" value="Genomic_DNA"/>
</dbReference>
<organism evidence="1 2">
    <name type="scientific">Pseudoloma neurophilia</name>
    <dbReference type="NCBI Taxonomy" id="146866"/>
    <lineage>
        <taxon>Eukaryota</taxon>
        <taxon>Fungi</taxon>
        <taxon>Fungi incertae sedis</taxon>
        <taxon>Microsporidia</taxon>
        <taxon>Pseudoloma</taxon>
    </lineage>
</organism>
<dbReference type="AlphaFoldDB" id="A0A0R0M0X6"/>
<dbReference type="Proteomes" id="UP000051530">
    <property type="component" value="Unassembled WGS sequence"/>
</dbReference>
<protein>
    <submittedName>
        <fullName evidence="1">Uncharacterized protein</fullName>
    </submittedName>
</protein>